<sequence>MKKMKVFLILQKQLEELHQQNKILSASIQRIEQKQWFPLFTVIGGDGAEICCSLRVQSEERVRKGEGVRTWADLRLLAEFMRDKLGIQRCELILTDFELPEIGATNESTL</sequence>
<dbReference type="EMBL" id="KX009064">
    <property type="protein sequence ID" value="ARO45324.1"/>
    <property type="molecule type" value="Genomic_DNA"/>
</dbReference>
<evidence type="ECO:0000313" key="1">
    <source>
        <dbReference type="EMBL" id="ARO45324.1"/>
    </source>
</evidence>
<reference evidence="1" key="1">
    <citation type="submission" date="2016-03" db="EMBL/GenBank/DDBJ databases">
        <title>The evolution of Pseudomonas syringae pv. actinidiae in New Zealand.</title>
        <authorList>
            <person name="Taiaroa G."/>
            <person name="Poulter R.T.M."/>
            <person name="Lamont I."/>
            <person name="Stockwell P."/>
            <person name="Butler M.I."/>
        </authorList>
    </citation>
    <scope>NUCLEOTIDE SEQUENCE</scope>
    <source>
        <strain evidence="1">RT811</strain>
        <plasmid evidence="1">pPK_RT811</plasmid>
    </source>
</reference>
<organism evidence="1">
    <name type="scientific">Pseudomonas syringae pv. actinidiae</name>
    <dbReference type="NCBI Taxonomy" id="103796"/>
    <lineage>
        <taxon>Bacteria</taxon>
        <taxon>Pseudomonadati</taxon>
        <taxon>Pseudomonadota</taxon>
        <taxon>Gammaproteobacteria</taxon>
        <taxon>Pseudomonadales</taxon>
        <taxon>Pseudomonadaceae</taxon>
        <taxon>Pseudomonas</taxon>
        <taxon>Pseudomonas syringae</taxon>
    </lineage>
</organism>
<name>A0A2P0QG04_PSESF</name>
<dbReference type="RefSeq" id="WP_080495912.1">
    <property type="nucleotide sequence ID" value="NZ_KX009064.1"/>
</dbReference>
<keyword evidence="1" id="KW-0614">Plasmid</keyword>
<protein>
    <submittedName>
        <fullName evidence="1">Uncharacterized protein</fullName>
    </submittedName>
</protein>
<accession>A0A2P0QG04</accession>
<geneLocation type="plasmid" evidence="1">
    <name>pPK_RT811</name>
</geneLocation>
<dbReference type="AlphaFoldDB" id="A0A2P0QG04"/>
<proteinExistence type="predicted"/>